<comment type="caution">
    <text evidence="2">The sequence shown here is derived from an EMBL/GenBank/DDBJ whole genome shotgun (WGS) entry which is preliminary data.</text>
</comment>
<dbReference type="Proteomes" id="UP000032552">
    <property type="component" value="Unassembled WGS sequence"/>
</dbReference>
<gene>
    <name evidence="2" type="ORF">LC0644_1198</name>
</gene>
<feature type="signal peptide" evidence="1">
    <location>
        <begin position="1"/>
        <end position="22"/>
    </location>
</feature>
<evidence type="ECO:0000256" key="1">
    <source>
        <dbReference type="SAM" id="SignalP"/>
    </source>
</evidence>
<organism evidence="2 3">
    <name type="scientific">Lacticaseibacillus paracasei NRIC 0644</name>
    <dbReference type="NCBI Taxonomy" id="1435038"/>
    <lineage>
        <taxon>Bacteria</taxon>
        <taxon>Bacillati</taxon>
        <taxon>Bacillota</taxon>
        <taxon>Bacilli</taxon>
        <taxon>Lactobacillales</taxon>
        <taxon>Lactobacillaceae</taxon>
        <taxon>Lacticaseibacillus</taxon>
    </lineage>
</organism>
<proteinExistence type="predicted"/>
<keyword evidence="2" id="KW-0645">Protease</keyword>
<dbReference type="InterPro" id="IPR024079">
    <property type="entry name" value="MetalloPept_cat_dom_sf"/>
</dbReference>
<dbReference type="AlphaFoldDB" id="A0A0C9PWX7"/>
<dbReference type="EMBL" id="BAYM01000083">
    <property type="protein sequence ID" value="GAN36609.1"/>
    <property type="molecule type" value="Genomic_DNA"/>
</dbReference>
<reference evidence="3" key="1">
    <citation type="submission" date="2014-05" db="EMBL/GenBank/DDBJ databases">
        <title>Whole genome sequencing of Lactobacillus casei NRIC0644.</title>
        <authorList>
            <person name="Atarashi H."/>
            <person name="Yoshida Y."/>
            <person name="Fujimura S."/>
            <person name="Tanaka N."/>
            <person name="Shiwa Y."/>
            <person name="Yoshikawa H."/>
            <person name="Okada S."/>
            <person name="Nakagawa J."/>
        </authorList>
    </citation>
    <scope>NUCLEOTIDE SEQUENCE [LARGE SCALE GENOMIC DNA]</scope>
    <source>
        <strain evidence="3">NRIC0644</strain>
    </source>
</reference>
<accession>A0A0C9PWX7</accession>
<keyword evidence="1" id="KW-0732">Signal</keyword>
<evidence type="ECO:0000313" key="2">
    <source>
        <dbReference type="EMBL" id="GAN36609.1"/>
    </source>
</evidence>
<dbReference type="Gene3D" id="3.40.390.10">
    <property type="entry name" value="Collagenase (Catalytic Domain)"/>
    <property type="match status" value="1"/>
</dbReference>
<dbReference type="GO" id="GO:0008237">
    <property type="term" value="F:metallopeptidase activity"/>
    <property type="evidence" value="ECO:0007669"/>
    <property type="project" value="InterPro"/>
</dbReference>
<name>A0A0C9PWX7_LACPA</name>
<keyword evidence="2" id="KW-0378">Hydrolase</keyword>
<sequence>MKKFWRTLLSALIIAISFGAFSTAYQVDARVKFTRNADFYKNEPENAKPSVLSTITTINKNGTMIYDADAVKQKDVIAAAAAHWNKAVGINLIMSYQEAHVAKADADVVIEPADLPAGIGGVTGYDGYVYETWQNIIKIANTTLDAASSQKGFVQAVSTTSHEMGHALGLNHDPGALMGTSGAAELANGILPAIPDYNVNAVGAILKDLDQLYPGSKPITIPNMTNGSAYRDAGTTEEILPTDRVAQLVLGVDHLATRNFNGGTVEILSNENVYQVGRGQVGTTNSFNLTKTKQPIVTGYMSAGSQRYYQIKVGSQYYIIGGGSRVIITGDAYRDNGTTTDVLSTDLISQLFPNAPKLLTRDFSSKVIEITGNENVYQVGVGYVGTTDSLNLIGTKQQVLTTITNAGGGHAYQIHVGDRYFIIWSDFTKVVS</sequence>
<dbReference type="GO" id="GO:0006508">
    <property type="term" value="P:proteolysis"/>
    <property type="evidence" value="ECO:0007669"/>
    <property type="project" value="UniProtKB-KW"/>
</dbReference>
<evidence type="ECO:0000313" key="3">
    <source>
        <dbReference type="Proteomes" id="UP000032552"/>
    </source>
</evidence>
<dbReference type="SUPFAM" id="SSF55486">
    <property type="entry name" value="Metalloproteases ('zincins'), catalytic domain"/>
    <property type="match status" value="1"/>
</dbReference>
<dbReference type="RefSeq" id="WP_045624884.1">
    <property type="nucleotide sequence ID" value="NZ_BAYM01000083.1"/>
</dbReference>
<feature type="chain" id="PRO_5039440606" evidence="1">
    <location>
        <begin position="23"/>
        <end position="432"/>
    </location>
</feature>
<protein>
    <submittedName>
        <fullName evidence="2">Zn-dependent protease</fullName>
    </submittedName>
</protein>